<keyword evidence="1" id="KW-0285">Flavoprotein</keyword>
<dbReference type="Proteomes" id="UP000249886">
    <property type="component" value="Unassembled WGS sequence"/>
</dbReference>
<proteinExistence type="predicted"/>
<feature type="domain" description="Alpha-glycerophosphate oxidase C-terminal" evidence="4">
    <location>
        <begin position="5"/>
        <end position="129"/>
    </location>
</feature>
<evidence type="ECO:0000256" key="2">
    <source>
        <dbReference type="ARBA" id="ARBA00022827"/>
    </source>
</evidence>
<reference evidence="5 6" key="1">
    <citation type="submission" date="2018-06" db="EMBL/GenBank/DDBJ databases">
        <authorList>
            <consortium name="Pathogen Informatics"/>
            <person name="Doyle S."/>
        </authorList>
    </citation>
    <scope>NUCLEOTIDE SEQUENCE [LARGE SCALE GENOMIC DNA]</scope>
    <source>
        <strain evidence="5 6">NCTC10254</strain>
    </source>
</reference>
<gene>
    <name evidence="5" type="ORF">NCTC10254_01362</name>
</gene>
<evidence type="ECO:0000313" key="5">
    <source>
        <dbReference type="EMBL" id="SPW28395.1"/>
    </source>
</evidence>
<dbReference type="PANTHER" id="PTHR11985">
    <property type="entry name" value="GLYCEROL-3-PHOSPHATE DEHYDROGENASE"/>
    <property type="match status" value="1"/>
</dbReference>
<evidence type="ECO:0000259" key="4">
    <source>
        <dbReference type="Pfam" id="PF16901"/>
    </source>
</evidence>
<dbReference type="Gene3D" id="1.10.8.870">
    <property type="entry name" value="Alpha-glycerophosphate oxidase, cap domain"/>
    <property type="match status" value="1"/>
</dbReference>
<dbReference type="InterPro" id="IPR038299">
    <property type="entry name" value="DAO_C_sf"/>
</dbReference>
<keyword evidence="3" id="KW-0560">Oxidoreductase</keyword>
<dbReference type="GO" id="GO:0046168">
    <property type="term" value="P:glycerol-3-phosphate catabolic process"/>
    <property type="evidence" value="ECO:0007669"/>
    <property type="project" value="TreeGrafter"/>
</dbReference>
<dbReference type="GO" id="GO:0004368">
    <property type="term" value="F:glycerol-3-phosphate dehydrogenase (quinone) activity"/>
    <property type="evidence" value="ECO:0007669"/>
    <property type="project" value="InterPro"/>
</dbReference>
<dbReference type="EMBL" id="UARK01000008">
    <property type="protein sequence ID" value="SPW28395.1"/>
    <property type="molecule type" value="Genomic_DNA"/>
</dbReference>
<dbReference type="AlphaFoldDB" id="A0A8B4H741"/>
<evidence type="ECO:0000256" key="1">
    <source>
        <dbReference type="ARBA" id="ARBA00022630"/>
    </source>
</evidence>
<protein>
    <submittedName>
        <fullName evidence="5">Putative glycerol-3-phosphate dehydrogenase</fullName>
    </submittedName>
</protein>
<keyword evidence="2" id="KW-0274">FAD</keyword>
<evidence type="ECO:0000313" key="6">
    <source>
        <dbReference type="Proteomes" id="UP000249886"/>
    </source>
</evidence>
<comment type="caution">
    <text evidence="5">The sequence shown here is derived from an EMBL/GenBank/DDBJ whole genome shotgun (WGS) entry which is preliminary data.</text>
</comment>
<dbReference type="PANTHER" id="PTHR11985:SF31">
    <property type="entry name" value="GLYCEROL-3-PHOSPHATE DEHYDROGENASE 2"/>
    <property type="match status" value="1"/>
</dbReference>
<sequence>MVPESVTDATPLLGAERYQAVANHTPALAHQYGLTTAQVEHLLGRYGSLVREVLALGVSDPALLAPIPGAPRYLLVEAVYAVTHEGALHVADIIERRLRIAMEYGHRGVECAAPIAQVVAPYLGWSATEVTAEVDGYAATVAALLSAEQEATDAGANEMVARVSDPRSRIDVSQDR</sequence>
<dbReference type="Pfam" id="PF16901">
    <property type="entry name" value="DAO_C"/>
    <property type="match status" value="1"/>
</dbReference>
<organism evidence="5 6">
    <name type="scientific">Corynebacterium matruchotii</name>
    <dbReference type="NCBI Taxonomy" id="43768"/>
    <lineage>
        <taxon>Bacteria</taxon>
        <taxon>Bacillati</taxon>
        <taxon>Actinomycetota</taxon>
        <taxon>Actinomycetes</taxon>
        <taxon>Mycobacteriales</taxon>
        <taxon>Corynebacteriaceae</taxon>
        <taxon>Corynebacterium</taxon>
    </lineage>
</organism>
<evidence type="ECO:0000256" key="3">
    <source>
        <dbReference type="ARBA" id="ARBA00023002"/>
    </source>
</evidence>
<accession>A0A8B4H741</accession>
<dbReference type="InterPro" id="IPR000447">
    <property type="entry name" value="G3P_DH_FAD-dep"/>
</dbReference>
<dbReference type="InterPro" id="IPR031656">
    <property type="entry name" value="DAO_C"/>
</dbReference>
<name>A0A8B4H741_9CORY</name>